<organism evidence="3">
    <name type="scientific">uncultured Solirubrobacteraceae bacterium</name>
    <dbReference type="NCBI Taxonomy" id="1162706"/>
    <lineage>
        <taxon>Bacteria</taxon>
        <taxon>Bacillati</taxon>
        <taxon>Actinomycetota</taxon>
        <taxon>Thermoleophilia</taxon>
        <taxon>Solirubrobacterales</taxon>
        <taxon>Solirubrobacteraceae</taxon>
        <taxon>environmental samples</taxon>
    </lineage>
</organism>
<reference evidence="3" key="1">
    <citation type="submission" date="2020-02" db="EMBL/GenBank/DDBJ databases">
        <authorList>
            <person name="Meier V. D."/>
        </authorList>
    </citation>
    <scope>NUCLEOTIDE SEQUENCE</scope>
    <source>
        <strain evidence="3">AVDCRST_MAG53</strain>
    </source>
</reference>
<keyword evidence="2" id="KW-0812">Transmembrane</keyword>
<evidence type="ECO:0000313" key="3">
    <source>
        <dbReference type="EMBL" id="CAA9475294.1"/>
    </source>
</evidence>
<dbReference type="EMBL" id="CADCVR010000010">
    <property type="protein sequence ID" value="CAA9475294.1"/>
    <property type="molecule type" value="Genomic_DNA"/>
</dbReference>
<name>A0A6J4RNC4_9ACTN</name>
<evidence type="ECO:0000256" key="1">
    <source>
        <dbReference type="SAM" id="MobiDB-lite"/>
    </source>
</evidence>
<evidence type="ECO:0000256" key="2">
    <source>
        <dbReference type="SAM" id="Phobius"/>
    </source>
</evidence>
<keyword evidence="2" id="KW-0472">Membrane</keyword>
<feature type="compositionally biased region" description="Basic and acidic residues" evidence="1">
    <location>
        <begin position="455"/>
        <end position="472"/>
    </location>
</feature>
<protein>
    <submittedName>
        <fullName evidence="3">Uncharacterized protein</fullName>
    </submittedName>
</protein>
<keyword evidence="2" id="KW-1133">Transmembrane helix</keyword>
<feature type="compositionally biased region" description="Polar residues" evidence="1">
    <location>
        <begin position="357"/>
        <end position="368"/>
    </location>
</feature>
<feature type="compositionally biased region" description="Low complexity" evidence="1">
    <location>
        <begin position="417"/>
        <end position="431"/>
    </location>
</feature>
<feature type="region of interest" description="Disordered" evidence="1">
    <location>
        <begin position="60"/>
        <end position="129"/>
    </location>
</feature>
<feature type="region of interest" description="Disordered" evidence="1">
    <location>
        <begin position="357"/>
        <end position="512"/>
    </location>
</feature>
<gene>
    <name evidence="3" type="ORF">AVDCRST_MAG53-252</name>
</gene>
<proteinExistence type="predicted"/>
<accession>A0A6J4RNC4</accession>
<dbReference type="AlphaFoldDB" id="A0A6J4RNC4"/>
<feature type="transmembrane region" description="Helical" evidence="2">
    <location>
        <begin position="519"/>
        <end position="537"/>
    </location>
</feature>
<sequence length="547" mass="54152">MRERKTGITALLTGVAVLWALPTASLSQEGDLERVRKAVDAATGQVERTVSTAVAPVRRATRPAGQAVGKTSAALRRATGQDRAPTATPTTDPPLHGTNNHGQGTVAVTDINPTNERPVGGSTDGSDAGPEEVVVGRARGEQQADGSYRGRITIAALLGQEVAGVTTTNGQTQNGPLQPVQTGVLDPLCNGTAQQVCLSVLRADSTTTGTGSTNDFATARAQLGGAEGIGVGAAESQGTINQDANCQTSSGTSRAANVSSGGAAVADAANSSSTSRSCRGQQPVVTNTSQVIALGGTGVPIPAPGCADGTPDTETGVPTLAPIVCNADTIAGAAGVREALDVFVLQVGGTSLTKLTTAASESMSTAPPETSRAACSDGADNDGDGRVDAADPGCHTDGNAGNPGSFDPNDTSEVDAPRPAGPGTPTAGAPNDDGDDDDNAGDAGAGAGDRAQCADGRDNDGDGVSDRRDPGCHTDGNASNPASFDPDDDSEANGGGGNAGVQDADVDRSGALPFTGTNVVSLALAGLLMLAGGLLLRRQAGVLPPRR</sequence>
<feature type="compositionally biased region" description="Low complexity" evidence="1">
    <location>
        <begin position="84"/>
        <end position="94"/>
    </location>
</feature>